<comment type="caution">
    <text evidence="20">The sequence shown here is derived from an EMBL/GenBank/DDBJ whole genome shotgun (WGS) entry which is preliminary data.</text>
</comment>
<feature type="transmembrane region" description="Helical" evidence="19">
    <location>
        <begin position="210"/>
        <end position="229"/>
    </location>
</feature>
<dbReference type="Proteomes" id="UP000320209">
    <property type="component" value="Unassembled WGS sequence"/>
</dbReference>
<accession>A0A543A520</accession>
<evidence type="ECO:0000256" key="12">
    <source>
        <dbReference type="ARBA" id="ARBA00022989"/>
    </source>
</evidence>
<feature type="transmembrane region" description="Helical" evidence="19">
    <location>
        <begin position="185"/>
        <end position="204"/>
    </location>
</feature>
<dbReference type="UniPathway" id="UPA00148">
    <property type="reaction ID" value="UER00238"/>
</dbReference>
<dbReference type="GO" id="GO:0005886">
    <property type="term" value="C:plasma membrane"/>
    <property type="evidence" value="ECO:0007669"/>
    <property type="project" value="UniProtKB-SubCell"/>
</dbReference>
<comment type="pathway">
    <text evidence="3 19">Cofactor biosynthesis; adenosylcobalamin biosynthesis; adenosylcobalamin from cob(II)yrinate a,c-diamide: step 7/7.</text>
</comment>
<protein>
    <recommendedName>
        <fullName evidence="6 19">Adenosylcobinamide-GDP ribazoletransferase</fullName>
        <ecNumber evidence="5 19">2.7.8.26</ecNumber>
    </recommendedName>
    <alternativeName>
        <fullName evidence="16 19">Cobalamin synthase</fullName>
    </alternativeName>
    <alternativeName>
        <fullName evidence="15 19">Cobalamin-5'-phosphate synthase</fullName>
    </alternativeName>
</protein>
<evidence type="ECO:0000256" key="5">
    <source>
        <dbReference type="ARBA" id="ARBA00013200"/>
    </source>
</evidence>
<evidence type="ECO:0000256" key="6">
    <source>
        <dbReference type="ARBA" id="ARBA00015850"/>
    </source>
</evidence>
<keyword evidence="7 19" id="KW-1003">Cell membrane</keyword>
<evidence type="ECO:0000256" key="4">
    <source>
        <dbReference type="ARBA" id="ARBA00010561"/>
    </source>
</evidence>
<feature type="transmembrane region" description="Helical" evidence="19">
    <location>
        <begin position="114"/>
        <end position="138"/>
    </location>
</feature>
<feature type="transmembrane region" description="Helical" evidence="19">
    <location>
        <begin position="59"/>
        <end position="79"/>
    </location>
</feature>
<dbReference type="HAMAP" id="MF_00719">
    <property type="entry name" value="CobS"/>
    <property type="match status" value="1"/>
</dbReference>
<comment type="catalytic activity">
    <reaction evidence="17 19">
        <text>alpha-ribazole + adenosylcob(III)inamide-GDP = adenosylcob(III)alamin + GMP + H(+)</text>
        <dbReference type="Rhea" id="RHEA:16049"/>
        <dbReference type="ChEBI" id="CHEBI:10329"/>
        <dbReference type="ChEBI" id="CHEBI:15378"/>
        <dbReference type="ChEBI" id="CHEBI:18408"/>
        <dbReference type="ChEBI" id="CHEBI:58115"/>
        <dbReference type="ChEBI" id="CHEBI:60487"/>
        <dbReference type="EC" id="2.7.8.26"/>
    </reaction>
</comment>
<evidence type="ECO:0000256" key="15">
    <source>
        <dbReference type="ARBA" id="ARBA00032605"/>
    </source>
</evidence>
<proteinExistence type="inferred from homology"/>
<dbReference type="RefSeq" id="WP_141779727.1">
    <property type="nucleotide sequence ID" value="NZ_VFOV01000001.1"/>
</dbReference>
<organism evidence="20 21">
    <name type="scientific">Nocardioides albertanoniae</name>
    <dbReference type="NCBI Taxonomy" id="1175486"/>
    <lineage>
        <taxon>Bacteria</taxon>
        <taxon>Bacillati</taxon>
        <taxon>Actinomycetota</taxon>
        <taxon>Actinomycetes</taxon>
        <taxon>Propionibacteriales</taxon>
        <taxon>Nocardioidaceae</taxon>
        <taxon>Nocardioides</taxon>
    </lineage>
</organism>
<evidence type="ECO:0000256" key="10">
    <source>
        <dbReference type="ARBA" id="ARBA00022692"/>
    </source>
</evidence>
<evidence type="ECO:0000313" key="21">
    <source>
        <dbReference type="Proteomes" id="UP000320209"/>
    </source>
</evidence>
<keyword evidence="21" id="KW-1185">Reference proteome</keyword>
<evidence type="ECO:0000256" key="16">
    <source>
        <dbReference type="ARBA" id="ARBA00032853"/>
    </source>
</evidence>
<keyword evidence="12 19" id="KW-1133">Transmembrane helix</keyword>
<keyword evidence="9 19" id="KW-0808">Transferase</keyword>
<evidence type="ECO:0000256" key="14">
    <source>
        <dbReference type="ARBA" id="ARBA00025228"/>
    </source>
</evidence>
<dbReference type="PANTHER" id="PTHR34148:SF1">
    <property type="entry name" value="ADENOSYLCOBINAMIDE-GDP RIBAZOLETRANSFERASE"/>
    <property type="match status" value="1"/>
</dbReference>
<dbReference type="EC" id="2.7.8.26" evidence="5 19"/>
<sequence>MLRDAWRLATGTLTALPVRPPEQVDRTRAAVAMALAPAAALPLALVAGGIALLGQLAGLPHLVTALLAVGAVVAGNRALHIDGLADTVDGMAASFDRERSLEVMKTGTSGPAGVTAIVLVLGLQVSATAAVLSGAAAGAGEVRAAVLVLVAVCVSRSALALCCVRGVRPARQDGLGRTFTQTVSPIVAGLVWVVSGAVLAAASWWAGVEWWRGAVAAVVAVVIVAAVLVRAMKRFGGVTGDVFGAAVEAALATLLVTLSTTG</sequence>
<evidence type="ECO:0000256" key="7">
    <source>
        <dbReference type="ARBA" id="ARBA00022475"/>
    </source>
</evidence>
<reference evidence="20 21" key="1">
    <citation type="submission" date="2019-06" db="EMBL/GenBank/DDBJ databases">
        <title>Sequencing the genomes of 1000 actinobacteria strains.</title>
        <authorList>
            <person name="Klenk H.-P."/>
        </authorList>
    </citation>
    <scope>NUCLEOTIDE SEQUENCE [LARGE SCALE GENOMIC DNA]</scope>
    <source>
        <strain evidence="20 21">DSM 25218</strain>
    </source>
</reference>
<dbReference type="GO" id="GO:0008818">
    <property type="term" value="F:cobalamin 5'-phosphate synthase activity"/>
    <property type="evidence" value="ECO:0007669"/>
    <property type="project" value="UniProtKB-UniRule"/>
</dbReference>
<evidence type="ECO:0000313" key="20">
    <source>
        <dbReference type="EMBL" id="TQL67654.1"/>
    </source>
</evidence>
<dbReference type="OrthoDB" id="9794223at2"/>
<evidence type="ECO:0000256" key="3">
    <source>
        <dbReference type="ARBA" id="ARBA00004663"/>
    </source>
</evidence>
<keyword evidence="10 19" id="KW-0812">Transmembrane</keyword>
<dbReference type="InterPro" id="IPR003805">
    <property type="entry name" value="CobS"/>
</dbReference>
<keyword evidence="11 19" id="KW-0460">Magnesium</keyword>
<evidence type="ECO:0000256" key="2">
    <source>
        <dbReference type="ARBA" id="ARBA00004651"/>
    </source>
</evidence>
<dbReference type="GO" id="GO:0051073">
    <property type="term" value="F:adenosylcobinamide-GDP ribazoletransferase activity"/>
    <property type="evidence" value="ECO:0007669"/>
    <property type="project" value="UniProtKB-UniRule"/>
</dbReference>
<dbReference type="AlphaFoldDB" id="A0A543A520"/>
<evidence type="ECO:0000256" key="1">
    <source>
        <dbReference type="ARBA" id="ARBA00001946"/>
    </source>
</evidence>
<feature type="transmembrane region" description="Helical" evidence="19">
    <location>
        <begin position="29"/>
        <end position="53"/>
    </location>
</feature>
<comment type="subcellular location">
    <subcellularLocation>
        <location evidence="2 19">Cell membrane</location>
        <topology evidence="2 19">Multi-pass membrane protein</topology>
    </subcellularLocation>
</comment>
<gene>
    <name evidence="19" type="primary">cobS</name>
    <name evidence="20" type="ORF">FB381_1536</name>
</gene>
<dbReference type="PANTHER" id="PTHR34148">
    <property type="entry name" value="ADENOSYLCOBINAMIDE-GDP RIBAZOLETRANSFERASE"/>
    <property type="match status" value="1"/>
</dbReference>
<dbReference type="Pfam" id="PF02654">
    <property type="entry name" value="CobS"/>
    <property type="match status" value="1"/>
</dbReference>
<feature type="transmembrane region" description="Helical" evidence="19">
    <location>
        <begin position="144"/>
        <end position="164"/>
    </location>
</feature>
<comment type="catalytic activity">
    <reaction evidence="18 19">
        <text>alpha-ribazole 5'-phosphate + adenosylcob(III)inamide-GDP = adenosylcob(III)alamin 5'-phosphate + GMP + H(+)</text>
        <dbReference type="Rhea" id="RHEA:23560"/>
        <dbReference type="ChEBI" id="CHEBI:15378"/>
        <dbReference type="ChEBI" id="CHEBI:57918"/>
        <dbReference type="ChEBI" id="CHEBI:58115"/>
        <dbReference type="ChEBI" id="CHEBI:60487"/>
        <dbReference type="ChEBI" id="CHEBI:60493"/>
        <dbReference type="EC" id="2.7.8.26"/>
    </reaction>
</comment>
<evidence type="ECO:0000256" key="17">
    <source>
        <dbReference type="ARBA" id="ARBA00048623"/>
    </source>
</evidence>
<keyword evidence="13 19" id="KW-0472">Membrane</keyword>
<evidence type="ECO:0000256" key="9">
    <source>
        <dbReference type="ARBA" id="ARBA00022679"/>
    </source>
</evidence>
<dbReference type="EMBL" id="VFOV01000001">
    <property type="protein sequence ID" value="TQL67654.1"/>
    <property type="molecule type" value="Genomic_DNA"/>
</dbReference>
<keyword evidence="8 19" id="KW-0169">Cobalamin biosynthesis</keyword>
<evidence type="ECO:0000256" key="18">
    <source>
        <dbReference type="ARBA" id="ARBA00049504"/>
    </source>
</evidence>
<evidence type="ECO:0000256" key="11">
    <source>
        <dbReference type="ARBA" id="ARBA00022842"/>
    </source>
</evidence>
<comment type="similarity">
    <text evidence="4 19">Belongs to the CobS family.</text>
</comment>
<evidence type="ECO:0000256" key="8">
    <source>
        <dbReference type="ARBA" id="ARBA00022573"/>
    </source>
</evidence>
<name>A0A543A520_9ACTN</name>
<evidence type="ECO:0000256" key="19">
    <source>
        <dbReference type="HAMAP-Rule" id="MF_00719"/>
    </source>
</evidence>
<comment type="cofactor">
    <cofactor evidence="1 19">
        <name>Mg(2+)</name>
        <dbReference type="ChEBI" id="CHEBI:18420"/>
    </cofactor>
</comment>
<evidence type="ECO:0000256" key="13">
    <source>
        <dbReference type="ARBA" id="ARBA00023136"/>
    </source>
</evidence>
<dbReference type="GO" id="GO:0009236">
    <property type="term" value="P:cobalamin biosynthetic process"/>
    <property type="evidence" value="ECO:0007669"/>
    <property type="project" value="UniProtKB-UniRule"/>
</dbReference>
<comment type="function">
    <text evidence="14 19">Joins adenosylcobinamide-GDP and alpha-ribazole to generate adenosylcobalamin (Ado-cobalamin). Also synthesizes adenosylcobalamin 5'-phosphate from adenosylcobinamide-GDP and alpha-ribazole 5'-phosphate.</text>
</comment>